<proteinExistence type="predicted"/>
<dbReference type="EMBL" id="JAGKQM010001052">
    <property type="protein sequence ID" value="KAH0852480.1"/>
    <property type="molecule type" value="Genomic_DNA"/>
</dbReference>
<name>A0ABQ7XBU7_BRANA</name>
<sequence>SMNPLIYARKMEGMPTYKRAYPVYWVVLQAYSTHRVFFFGRWKPNRSFKVCDDKVDIQSLCCGGIVVSDANSYIQGHLFYGSSKEMSDCCVVGLWMKTCSVHRGTTPKWVVGGAV</sequence>
<organism evidence="1 2">
    <name type="scientific">Brassica napus</name>
    <name type="common">Rape</name>
    <dbReference type="NCBI Taxonomy" id="3708"/>
    <lineage>
        <taxon>Eukaryota</taxon>
        <taxon>Viridiplantae</taxon>
        <taxon>Streptophyta</taxon>
        <taxon>Embryophyta</taxon>
        <taxon>Tracheophyta</taxon>
        <taxon>Spermatophyta</taxon>
        <taxon>Magnoliopsida</taxon>
        <taxon>eudicotyledons</taxon>
        <taxon>Gunneridae</taxon>
        <taxon>Pentapetalae</taxon>
        <taxon>rosids</taxon>
        <taxon>malvids</taxon>
        <taxon>Brassicales</taxon>
        <taxon>Brassicaceae</taxon>
        <taxon>Brassiceae</taxon>
        <taxon>Brassica</taxon>
    </lineage>
</organism>
<protein>
    <submittedName>
        <fullName evidence="1">Uncharacterized protein</fullName>
    </submittedName>
</protein>
<comment type="caution">
    <text evidence="1">The sequence shown here is derived from an EMBL/GenBank/DDBJ whole genome shotgun (WGS) entry which is preliminary data.</text>
</comment>
<keyword evidence="2" id="KW-1185">Reference proteome</keyword>
<dbReference type="Proteomes" id="UP000824890">
    <property type="component" value="Unassembled WGS sequence"/>
</dbReference>
<evidence type="ECO:0000313" key="2">
    <source>
        <dbReference type="Proteomes" id="UP000824890"/>
    </source>
</evidence>
<evidence type="ECO:0000313" key="1">
    <source>
        <dbReference type="EMBL" id="KAH0852480.1"/>
    </source>
</evidence>
<feature type="non-terminal residue" evidence="1">
    <location>
        <position position="1"/>
    </location>
</feature>
<gene>
    <name evidence="1" type="ORF">HID58_093982</name>
</gene>
<reference evidence="1 2" key="1">
    <citation type="submission" date="2021-05" db="EMBL/GenBank/DDBJ databases">
        <title>Genome Assembly of Synthetic Allotetraploid Brassica napus Reveals Homoeologous Exchanges between Subgenomes.</title>
        <authorList>
            <person name="Davis J.T."/>
        </authorList>
    </citation>
    <scope>NUCLEOTIDE SEQUENCE [LARGE SCALE GENOMIC DNA]</scope>
    <source>
        <strain evidence="2">cv. Da-Ae</strain>
        <tissue evidence="1">Seedling</tissue>
    </source>
</reference>
<accession>A0ABQ7XBU7</accession>